<feature type="chain" id="PRO_5045851084" evidence="5">
    <location>
        <begin position="19"/>
        <end position="138"/>
    </location>
</feature>
<dbReference type="InterPro" id="IPR036909">
    <property type="entry name" value="Cyt_c-like_dom_sf"/>
</dbReference>
<reference evidence="8" key="1">
    <citation type="journal article" date="2019" name="Int. J. Syst. Evol. Microbiol.">
        <title>The Global Catalogue of Microorganisms (GCM) 10K type strain sequencing project: providing services to taxonomists for standard genome sequencing and annotation.</title>
        <authorList>
            <consortium name="The Broad Institute Genomics Platform"/>
            <consortium name="The Broad Institute Genome Sequencing Center for Infectious Disease"/>
            <person name="Wu L."/>
            <person name="Ma J."/>
        </authorList>
    </citation>
    <scope>NUCLEOTIDE SEQUENCE [LARGE SCALE GENOMIC DNA]</scope>
    <source>
        <strain evidence="8">CCUG 55328</strain>
    </source>
</reference>
<dbReference type="Gene3D" id="1.10.760.10">
    <property type="entry name" value="Cytochrome c-like domain"/>
    <property type="match status" value="1"/>
</dbReference>
<feature type="domain" description="Cytochrome c" evidence="6">
    <location>
        <begin position="27"/>
        <end position="137"/>
    </location>
</feature>
<evidence type="ECO:0000313" key="8">
    <source>
        <dbReference type="Proteomes" id="UP001597151"/>
    </source>
</evidence>
<keyword evidence="1 4" id="KW-0349">Heme</keyword>
<gene>
    <name evidence="7" type="ORF">ACFQ3C_01195</name>
</gene>
<dbReference type="RefSeq" id="WP_380788404.1">
    <property type="nucleotide sequence ID" value="NZ_JBHTKR010000001.1"/>
</dbReference>
<protein>
    <submittedName>
        <fullName evidence="7">C-type cytochrome</fullName>
    </submittedName>
</protein>
<keyword evidence="5" id="KW-0732">Signal</keyword>
<dbReference type="InterPro" id="IPR009056">
    <property type="entry name" value="Cyt_c-like_dom"/>
</dbReference>
<evidence type="ECO:0000256" key="4">
    <source>
        <dbReference type="PROSITE-ProRule" id="PRU00433"/>
    </source>
</evidence>
<dbReference type="EMBL" id="JBHTKR010000001">
    <property type="protein sequence ID" value="MFD1193283.1"/>
    <property type="molecule type" value="Genomic_DNA"/>
</dbReference>
<evidence type="ECO:0000256" key="1">
    <source>
        <dbReference type="ARBA" id="ARBA00022617"/>
    </source>
</evidence>
<evidence type="ECO:0000256" key="2">
    <source>
        <dbReference type="ARBA" id="ARBA00022723"/>
    </source>
</evidence>
<feature type="signal peptide" evidence="5">
    <location>
        <begin position="1"/>
        <end position="18"/>
    </location>
</feature>
<evidence type="ECO:0000259" key="6">
    <source>
        <dbReference type="PROSITE" id="PS51007"/>
    </source>
</evidence>
<evidence type="ECO:0000256" key="5">
    <source>
        <dbReference type="SAM" id="SignalP"/>
    </source>
</evidence>
<dbReference type="SUPFAM" id="SSF46626">
    <property type="entry name" value="Cytochrome c"/>
    <property type="match status" value="1"/>
</dbReference>
<sequence>MRSIRLTTLAGFFGLAFALLPVPGRAQDAAEGGALYQWYCATCHGIDGTGAGPMSPVLLVQPTDLTGLGAAEGGVFPLLRVVRRIDGSDPLVSHGSAMPVYGPMFRGDEVALKTASGQPVLMGRAVADLVLYLQEIQK</sequence>
<evidence type="ECO:0000256" key="3">
    <source>
        <dbReference type="ARBA" id="ARBA00023004"/>
    </source>
</evidence>
<evidence type="ECO:0000313" key="7">
    <source>
        <dbReference type="EMBL" id="MFD1193283.1"/>
    </source>
</evidence>
<accession>A0ABW3T8C2</accession>
<organism evidence="7 8">
    <name type="scientific">Seohaeicola saemankumensis</name>
    <dbReference type="NCBI Taxonomy" id="481181"/>
    <lineage>
        <taxon>Bacteria</taxon>
        <taxon>Pseudomonadati</taxon>
        <taxon>Pseudomonadota</taxon>
        <taxon>Alphaproteobacteria</taxon>
        <taxon>Rhodobacterales</taxon>
        <taxon>Roseobacteraceae</taxon>
        <taxon>Seohaeicola</taxon>
    </lineage>
</organism>
<keyword evidence="2 4" id="KW-0479">Metal-binding</keyword>
<dbReference type="PROSITE" id="PS51007">
    <property type="entry name" value="CYTC"/>
    <property type="match status" value="1"/>
</dbReference>
<dbReference type="Proteomes" id="UP001597151">
    <property type="component" value="Unassembled WGS sequence"/>
</dbReference>
<name>A0ABW3T8C2_9RHOB</name>
<keyword evidence="8" id="KW-1185">Reference proteome</keyword>
<dbReference type="Pfam" id="PF00034">
    <property type="entry name" value="Cytochrom_C"/>
    <property type="match status" value="1"/>
</dbReference>
<proteinExistence type="predicted"/>
<keyword evidence="3 4" id="KW-0408">Iron</keyword>
<comment type="caution">
    <text evidence="7">The sequence shown here is derived from an EMBL/GenBank/DDBJ whole genome shotgun (WGS) entry which is preliminary data.</text>
</comment>